<protein>
    <submittedName>
        <fullName evidence="4">Eukaryotic aspartyl protease family protein</fullName>
    </submittedName>
</protein>
<sequence>MRLLSPLSLLLALSTDLSTADYLKLPLLHRNPFQFPPAALSTTARRLSSLCRSPSSQSPPPPPSNPANGVKLPMSPSVWAIDALGNGGTVVDSGTTLTFLAELVYNKILAQFKLRNLKLRFGLGTQESQGRHYSVLTPPPRIYFLDTAEGINCLSLQPVTLPSGFSVIGNLMQQGEMVPDLAISLISSLPSPLLHGLVTIFLSLISPPIGLQIHPRLEMGRTGVPLSVVTRLPRGGENTGLPSCWGRRTGTGEARAGEEEQGLGTGEEEQGQRLSLSRLNQIWGRKNGDLRIYLGKLH</sequence>
<comment type="caution">
    <text evidence="4">The sequence shown here is derived from an EMBL/GenBank/DDBJ whole genome shotgun (WGS) entry which is preliminary data.</text>
</comment>
<evidence type="ECO:0000256" key="1">
    <source>
        <dbReference type="SAM" id="MobiDB-lite"/>
    </source>
</evidence>
<keyword evidence="4" id="KW-0378">Hydrolase</keyword>
<evidence type="ECO:0000256" key="2">
    <source>
        <dbReference type="SAM" id="SignalP"/>
    </source>
</evidence>
<dbReference type="GO" id="GO:0008233">
    <property type="term" value="F:peptidase activity"/>
    <property type="evidence" value="ECO:0007669"/>
    <property type="project" value="UniProtKB-KW"/>
</dbReference>
<keyword evidence="2" id="KW-0732">Signal</keyword>
<evidence type="ECO:0000313" key="4">
    <source>
        <dbReference type="EMBL" id="GFZ21313.1"/>
    </source>
</evidence>
<dbReference type="Proteomes" id="UP000585474">
    <property type="component" value="Unassembled WGS sequence"/>
</dbReference>
<gene>
    <name evidence="4" type="ORF">Acr_29g0004750</name>
</gene>
<proteinExistence type="predicted"/>
<accession>A0A7J0HDX9</accession>
<keyword evidence="5" id="KW-1185">Reference proteome</keyword>
<feature type="signal peptide" evidence="2">
    <location>
        <begin position="1"/>
        <end position="20"/>
    </location>
</feature>
<dbReference type="InterPro" id="IPR032799">
    <property type="entry name" value="TAXi_C"/>
</dbReference>
<dbReference type="OrthoDB" id="2747330at2759"/>
<dbReference type="GO" id="GO:0006508">
    <property type="term" value="P:proteolysis"/>
    <property type="evidence" value="ECO:0007669"/>
    <property type="project" value="UniProtKB-KW"/>
</dbReference>
<keyword evidence="4" id="KW-0645">Protease</keyword>
<dbReference type="EMBL" id="BJWL01000029">
    <property type="protein sequence ID" value="GFZ21313.1"/>
    <property type="molecule type" value="Genomic_DNA"/>
</dbReference>
<feature type="region of interest" description="Disordered" evidence="1">
    <location>
        <begin position="239"/>
        <end position="271"/>
    </location>
</feature>
<feature type="domain" description="Xylanase inhibitor C-terminal" evidence="3">
    <location>
        <begin position="68"/>
        <end position="113"/>
    </location>
</feature>
<organism evidence="4 5">
    <name type="scientific">Actinidia rufa</name>
    <dbReference type="NCBI Taxonomy" id="165716"/>
    <lineage>
        <taxon>Eukaryota</taxon>
        <taxon>Viridiplantae</taxon>
        <taxon>Streptophyta</taxon>
        <taxon>Embryophyta</taxon>
        <taxon>Tracheophyta</taxon>
        <taxon>Spermatophyta</taxon>
        <taxon>Magnoliopsida</taxon>
        <taxon>eudicotyledons</taxon>
        <taxon>Gunneridae</taxon>
        <taxon>Pentapetalae</taxon>
        <taxon>asterids</taxon>
        <taxon>Ericales</taxon>
        <taxon>Actinidiaceae</taxon>
        <taxon>Actinidia</taxon>
    </lineage>
</organism>
<dbReference type="InterPro" id="IPR021109">
    <property type="entry name" value="Peptidase_aspartic_dom_sf"/>
</dbReference>
<evidence type="ECO:0000313" key="5">
    <source>
        <dbReference type="Proteomes" id="UP000585474"/>
    </source>
</evidence>
<dbReference type="AlphaFoldDB" id="A0A7J0HDX9"/>
<feature type="chain" id="PRO_5029525826" evidence="2">
    <location>
        <begin position="21"/>
        <end position="298"/>
    </location>
</feature>
<reference evidence="4 5" key="1">
    <citation type="submission" date="2019-07" db="EMBL/GenBank/DDBJ databases">
        <title>De Novo Assembly of kiwifruit Actinidia rufa.</title>
        <authorList>
            <person name="Sugita-Konishi S."/>
            <person name="Sato K."/>
            <person name="Mori E."/>
            <person name="Abe Y."/>
            <person name="Kisaki G."/>
            <person name="Hamano K."/>
            <person name="Suezawa K."/>
            <person name="Otani M."/>
            <person name="Fukuda T."/>
            <person name="Manabe T."/>
            <person name="Gomi K."/>
            <person name="Tabuchi M."/>
            <person name="Akimitsu K."/>
            <person name="Kataoka I."/>
        </authorList>
    </citation>
    <scope>NUCLEOTIDE SEQUENCE [LARGE SCALE GENOMIC DNA]</scope>
    <source>
        <strain evidence="5">cv. Fuchu</strain>
    </source>
</reference>
<dbReference type="SUPFAM" id="SSF50630">
    <property type="entry name" value="Acid proteases"/>
    <property type="match status" value="1"/>
</dbReference>
<name>A0A7J0HDX9_9ERIC</name>
<feature type="region of interest" description="Disordered" evidence="1">
    <location>
        <begin position="49"/>
        <end position="69"/>
    </location>
</feature>
<dbReference type="Gene3D" id="2.40.70.10">
    <property type="entry name" value="Acid Proteases"/>
    <property type="match status" value="1"/>
</dbReference>
<evidence type="ECO:0000259" key="3">
    <source>
        <dbReference type="Pfam" id="PF14541"/>
    </source>
</evidence>
<dbReference type="Pfam" id="PF14541">
    <property type="entry name" value="TAXi_C"/>
    <property type="match status" value="1"/>
</dbReference>